<evidence type="ECO:0000256" key="3">
    <source>
        <dbReference type="ARBA" id="ARBA00007742"/>
    </source>
</evidence>
<feature type="transmembrane region" description="Helical" evidence="15">
    <location>
        <begin position="233"/>
        <end position="255"/>
    </location>
</feature>
<evidence type="ECO:0000313" key="19">
    <source>
        <dbReference type="Proteomes" id="UP001642483"/>
    </source>
</evidence>
<keyword evidence="8" id="KW-0276">Fatty acid metabolism</keyword>
<dbReference type="PROSITE" id="PS50244">
    <property type="entry name" value="S5A_REDUCTASE"/>
    <property type="match status" value="1"/>
</dbReference>
<evidence type="ECO:0000256" key="15">
    <source>
        <dbReference type="SAM" id="Phobius"/>
    </source>
</evidence>
<comment type="subcellular location">
    <subcellularLocation>
        <location evidence="1">Endoplasmic reticulum membrane</location>
        <topology evidence="1">Multi-pass membrane protein</topology>
    </subcellularLocation>
</comment>
<dbReference type="Gene3D" id="1.20.120.1630">
    <property type="match status" value="1"/>
</dbReference>
<accession>A0ABP0GCG8</accession>
<evidence type="ECO:0000259" key="17">
    <source>
        <dbReference type="Pfam" id="PF21696"/>
    </source>
</evidence>
<dbReference type="Pfam" id="PF21696">
    <property type="entry name" value="TECR_N"/>
    <property type="match status" value="1"/>
</dbReference>
<keyword evidence="5" id="KW-0444">Lipid biosynthesis</keyword>
<keyword evidence="19" id="KW-1185">Reference proteome</keyword>
<gene>
    <name evidence="18" type="ORF">CVLEPA_LOCUS21135</name>
</gene>
<evidence type="ECO:0000259" key="16">
    <source>
        <dbReference type="Pfam" id="PF02544"/>
    </source>
</evidence>
<dbReference type="Proteomes" id="UP001642483">
    <property type="component" value="Unassembled WGS sequence"/>
</dbReference>
<feature type="transmembrane region" description="Helical" evidence="15">
    <location>
        <begin position="193"/>
        <end position="212"/>
    </location>
</feature>
<evidence type="ECO:0000256" key="8">
    <source>
        <dbReference type="ARBA" id="ARBA00022832"/>
    </source>
</evidence>
<keyword evidence="9" id="KW-0521">NADP</keyword>
<dbReference type="Gene3D" id="3.10.20.90">
    <property type="entry name" value="Phosphatidylinositol 3-kinase Catalytic Subunit, Chain A, domain 1"/>
    <property type="match status" value="1"/>
</dbReference>
<comment type="caution">
    <text evidence="18">The sequence shown here is derived from an EMBL/GenBank/DDBJ whole genome shotgun (WGS) entry which is preliminary data.</text>
</comment>
<evidence type="ECO:0000256" key="6">
    <source>
        <dbReference type="ARBA" id="ARBA00022692"/>
    </source>
</evidence>
<evidence type="ECO:0000256" key="5">
    <source>
        <dbReference type="ARBA" id="ARBA00022516"/>
    </source>
</evidence>
<dbReference type="PANTHER" id="PTHR10556">
    <property type="entry name" value="3-OXO-5-ALPHA-STEROID 4-DEHYDROGENASE"/>
    <property type="match status" value="1"/>
</dbReference>
<evidence type="ECO:0000256" key="14">
    <source>
        <dbReference type="ARBA" id="ARBA00023160"/>
    </source>
</evidence>
<evidence type="ECO:0000256" key="11">
    <source>
        <dbReference type="ARBA" id="ARBA00023002"/>
    </source>
</evidence>
<evidence type="ECO:0000256" key="10">
    <source>
        <dbReference type="ARBA" id="ARBA00022989"/>
    </source>
</evidence>
<dbReference type="InterPro" id="IPR049127">
    <property type="entry name" value="TECR-like_N"/>
</dbReference>
<keyword evidence="14" id="KW-0275">Fatty acid biosynthesis</keyword>
<feature type="domain" description="TECR-like N-terminal" evidence="17">
    <location>
        <begin position="1"/>
        <end position="77"/>
    </location>
</feature>
<dbReference type="Pfam" id="PF02544">
    <property type="entry name" value="Steroid_dh"/>
    <property type="match status" value="1"/>
</dbReference>
<feature type="domain" description="3-oxo-5-alpha-steroid 4-dehydrogenase C-terminal" evidence="16">
    <location>
        <begin position="152"/>
        <end position="305"/>
    </location>
</feature>
<evidence type="ECO:0000313" key="18">
    <source>
        <dbReference type="EMBL" id="CAK8689173.1"/>
    </source>
</evidence>
<organism evidence="18 19">
    <name type="scientific">Clavelina lepadiformis</name>
    <name type="common">Light-bulb sea squirt</name>
    <name type="synonym">Ascidia lepadiformis</name>
    <dbReference type="NCBI Taxonomy" id="159417"/>
    <lineage>
        <taxon>Eukaryota</taxon>
        <taxon>Metazoa</taxon>
        <taxon>Chordata</taxon>
        <taxon>Tunicata</taxon>
        <taxon>Ascidiacea</taxon>
        <taxon>Aplousobranchia</taxon>
        <taxon>Clavelinidae</taxon>
        <taxon>Clavelina</taxon>
    </lineage>
</organism>
<evidence type="ECO:0000256" key="1">
    <source>
        <dbReference type="ARBA" id="ARBA00004477"/>
    </source>
</evidence>
<dbReference type="SUPFAM" id="SSF54236">
    <property type="entry name" value="Ubiquitin-like"/>
    <property type="match status" value="1"/>
</dbReference>
<keyword evidence="13 15" id="KW-0472">Membrane</keyword>
<dbReference type="PANTHER" id="PTHR10556:SF28">
    <property type="entry name" value="VERY-LONG-CHAIN ENOYL-COA REDUCTASE"/>
    <property type="match status" value="1"/>
</dbReference>
<sequence length="305" mass="35202">MELQILHSKNKSKMCALQRLSSATTVRDIKELFHKQNPKFYPSRQSYRLEPRSKSLKDSDTLGSLDLSSDGVLYFKDLGTQLGWSTVFYFEYAGPLVLYLMFYSRLPFIYGEEYAYKPSSADVVKIAAVCHTVHYAKRLLETKFVHRFSHGTMPIRNLFKNCSYYWTFAAWLAYFINHPLYTLPMYGDVQVDMALGCFIFCELGNLFIHLALKNLRAPGSTERKIPLPTKNPFTLLFALVSCPNYTYEVGAWVSFAVMTQSLVGLLFASVGFMQMAVWALGKHRSYHKEFRQYPRSRKAIIPFIL</sequence>
<dbReference type="InterPro" id="IPR039357">
    <property type="entry name" value="SRD5A/TECR"/>
</dbReference>
<keyword evidence="11" id="KW-0560">Oxidoreductase</keyword>
<dbReference type="EMBL" id="CAWYQH010000108">
    <property type="protein sequence ID" value="CAK8689173.1"/>
    <property type="molecule type" value="Genomic_DNA"/>
</dbReference>
<dbReference type="EC" id="1.3.1.93" evidence="4"/>
<evidence type="ECO:0000256" key="2">
    <source>
        <dbReference type="ARBA" id="ARBA00005194"/>
    </source>
</evidence>
<evidence type="ECO:0000256" key="7">
    <source>
        <dbReference type="ARBA" id="ARBA00022824"/>
    </source>
</evidence>
<keyword evidence="6 15" id="KW-0812">Transmembrane</keyword>
<name>A0ABP0GCG8_CLALP</name>
<comment type="similarity">
    <text evidence="3">Belongs to the steroid 5-alpha reductase family.</text>
</comment>
<feature type="transmembrane region" description="Helical" evidence="15">
    <location>
        <begin position="82"/>
        <end position="102"/>
    </location>
</feature>
<protein>
    <recommendedName>
        <fullName evidence="4">very-long-chain enoyl-CoA reductase</fullName>
        <ecNumber evidence="4">1.3.1.93</ecNumber>
    </recommendedName>
</protein>
<feature type="transmembrane region" description="Helical" evidence="15">
    <location>
        <begin position="163"/>
        <end position="181"/>
    </location>
</feature>
<keyword evidence="12" id="KW-0443">Lipid metabolism</keyword>
<proteinExistence type="inferred from homology"/>
<dbReference type="InterPro" id="IPR029071">
    <property type="entry name" value="Ubiquitin-like_domsf"/>
</dbReference>
<evidence type="ECO:0000256" key="12">
    <source>
        <dbReference type="ARBA" id="ARBA00023098"/>
    </source>
</evidence>
<evidence type="ECO:0000256" key="4">
    <source>
        <dbReference type="ARBA" id="ARBA00012530"/>
    </source>
</evidence>
<evidence type="ECO:0000256" key="9">
    <source>
        <dbReference type="ARBA" id="ARBA00022857"/>
    </source>
</evidence>
<dbReference type="InterPro" id="IPR001104">
    <property type="entry name" value="3-oxo-5_a-steroid_4-DH_C"/>
</dbReference>
<reference evidence="18 19" key="1">
    <citation type="submission" date="2024-02" db="EMBL/GenBank/DDBJ databases">
        <authorList>
            <person name="Daric V."/>
            <person name="Darras S."/>
        </authorList>
    </citation>
    <scope>NUCLEOTIDE SEQUENCE [LARGE SCALE GENOMIC DNA]</scope>
</reference>
<feature type="transmembrane region" description="Helical" evidence="15">
    <location>
        <begin position="261"/>
        <end position="281"/>
    </location>
</feature>
<evidence type="ECO:0000256" key="13">
    <source>
        <dbReference type="ARBA" id="ARBA00023136"/>
    </source>
</evidence>
<comment type="pathway">
    <text evidence="2">Lipid metabolism; fatty acid biosynthesis.</text>
</comment>
<keyword evidence="7" id="KW-0256">Endoplasmic reticulum</keyword>
<keyword evidence="10 15" id="KW-1133">Transmembrane helix</keyword>